<dbReference type="Proteomes" id="UP000319094">
    <property type="component" value="Unassembled WGS sequence"/>
</dbReference>
<feature type="transmembrane region" description="Helical" evidence="1">
    <location>
        <begin position="21"/>
        <end position="44"/>
    </location>
</feature>
<accession>A0A542Y6J4</accession>
<keyword evidence="1" id="KW-0812">Transmembrane</keyword>
<evidence type="ECO:0000313" key="3">
    <source>
        <dbReference type="Proteomes" id="UP000319094"/>
    </source>
</evidence>
<evidence type="ECO:0000256" key="1">
    <source>
        <dbReference type="SAM" id="Phobius"/>
    </source>
</evidence>
<organism evidence="2 3">
    <name type="scientific">Leucobacter komagatae</name>
    <dbReference type="NCBI Taxonomy" id="55969"/>
    <lineage>
        <taxon>Bacteria</taxon>
        <taxon>Bacillati</taxon>
        <taxon>Actinomycetota</taxon>
        <taxon>Actinomycetes</taxon>
        <taxon>Micrococcales</taxon>
        <taxon>Microbacteriaceae</taxon>
        <taxon>Leucobacter</taxon>
    </lineage>
</organism>
<reference evidence="2 3" key="1">
    <citation type="submission" date="2019-06" db="EMBL/GenBank/DDBJ databases">
        <title>Sequencing the genomes of 1000 actinobacteria strains.</title>
        <authorList>
            <person name="Klenk H.-P."/>
        </authorList>
    </citation>
    <scope>NUCLEOTIDE SEQUENCE [LARGE SCALE GENOMIC DNA]</scope>
    <source>
        <strain evidence="2 3">DSM 8803</strain>
    </source>
</reference>
<dbReference type="NCBIfam" id="NF042935">
    <property type="entry name" value="SCO6880_fam"/>
    <property type="match status" value="1"/>
</dbReference>
<evidence type="ECO:0008006" key="4">
    <source>
        <dbReference type="Google" id="ProtNLM"/>
    </source>
</evidence>
<evidence type="ECO:0000313" key="2">
    <source>
        <dbReference type="EMBL" id="TQL43703.1"/>
    </source>
</evidence>
<name>A0A542Y6J4_9MICO</name>
<dbReference type="InterPro" id="IPR049978">
    <property type="entry name" value="SCO6880-like"/>
</dbReference>
<keyword evidence="1" id="KW-0472">Membrane</keyword>
<keyword evidence="1" id="KW-1133">Transmembrane helix</keyword>
<protein>
    <recommendedName>
        <fullName evidence="4">PrgI family protein</fullName>
    </recommendedName>
</protein>
<sequence>MSAVETRELAKVQYARRPTQGVILGIDKYGVWSIGIAIFPVLVFLVARNLLGALVAAAIMAPLAAGGLFKTEAGIPLTMHVLKVLQFTRRKAAGMTKYRRKTGPIVKGRLELPGHPNRFEIWETEKGSVVIWDKRSQMASITCVVASPGMAQHSVSVSTPEEREGLIAGWMTVCGAWTRRQQIARVTVQERTRPGSVVVEQQQFDALKKTGPLAESYQEALNLLADEVVWRPSTITLTIDTGSGAGRSLVKSHGGGKAGVLAVCEQEMGSTTEALMQAGFTRVAWCTPREWAATGRGTVDPVGETAIDARIGSAFEGVAPELAGPMSLDEDKDYAETDSAFHRTYWVAEWPRIQTLPGFMGNVAFAESHHGYAVRHTFSLVGNPVPMKDALKRIAKDRKTWKQNAQFKQDRAGTTIADNADWLNLDAREQDLVDGQGQLEFTGYLVVTAVTRDELEEACAAMEISAANAGVELLVMSYEQQAGLIAVAYPVGMGMK</sequence>
<keyword evidence="3" id="KW-1185">Reference proteome</keyword>
<comment type="caution">
    <text evidence="2">The sequence shown here is derived from an EMBL/GenBank/DDBJ whole genome shotgun (WGS) entry which is preliminary data.</text>
</comment>
<dbReference type="OrthoDB" id="3859571at2"/>
<gene>
    <name evidence="2" type="ORF">FB468_1733</name>
</gene>
<proteinExistence type="predicted"/>
<dbReference type="AlphaFoldDB" id="A0A542Y6J4"/>
<dbReference type="EMBL" id="VFON01000001">
    <property type="protein sequence ID" value="TQL43703.1"/>
    <property type="molecule type" value="Genomic_DNA"/>
</dbReference>
<dbReference type="RefSeq" id="WP_141886978.1">
    <property type="nucleotide sequence ID" value="NZ_BAAAUY010000001.1"/>
</dbReference>